<gene>
    <name evidence="1" type="ORF">ACFOY7_08980</name>
</gene>
<dbReference type="InterPro" id="IPR024496">
    <property type="entry name" value="Spore_germ_GerPE"/>
</dbReference>
<evidence type="ECO:0000313" key="1">
    <source>
        <dbReference type="EMBL" id="MFC4403210.1"/>
    </source>
</evidence>
<keyword evidence="2" id="KW-1185">Reference proteome</keyword>
<comment type="caution">
    <text evidence="1">The sequence shown here is derived from an EMBL/GenBank/DDBJ whole genome shotgun (WGS) entry which is preliminary data.</text>
</comment>
<reference evidence="2" key="1">
    <citation type="journal article" date="2019" name="Int. J. Syst. Evol. Microbiol.">
        <title>The Global Catalogue of Microorganisms (GCM) 10K type strain sequencing project: providing services to taxonomists for standard genome sequencing and annotation.</title>
        <authorList>
            <consortium name="The Broad Institute Genomics Platform"/>
            <consortium name="The Broad Institute Genome Sequencing Center for Infectious Disease"/>
            <person name="Wu L."/>
            <person name="Ma J."/>
        </authorList>
    </citation>
    <scope>NUCLEOTIDE SEQUENCE [LARGE SCALE GENOMIC DNA]</scope>
    <source>
        <strain evidence="2">CCUG 37865</strain>
    </source>
</reference>
<dbReference type="EMBL" id="JBHSDT010000004">
    <property type="protein sequence ID" value="MFC4403210.1"/>
    <property type="molecule type" value="Genomic_DNA"/>
</dbReference>
<dbReference type="Pfam" id="PF10970">
    <property type="entry name" value="GerPE"/>
    <property type="match status" value="1"/>
</dbReference>
<dbReference type="RefSeq" id="WP_390251522.1">
    <property type="nucleotide sequence ID" value="NZ_JBHSDT010000004.1"/>
</dbReference>
<sequence>MNTRTTKVKEINVSSVAYSSIFNIGDSKFIEPKTDVLAVQREGDVPSDKGFNLEQYPIFTVENYLQPNKLQINQQHIQHHPTINVSKIGMIGMSSSSVLQIGNVNTVKVNSRTKHIRIVNVDE</sequence>
<protein>
    <submittedName>
        <fullName evidence="1">Spore germination protein GerPE</fullName>
    </submittedName>
</protein>
<accession>A0ABV8WUR8</accession>
<proteinExistence type="predicted"/>
<evidence type="ECO:0000313" key="2">
    <source>
        <dbReference type="Proteomes" id="UP001595882"/>
    </source>
</evidence>
<name>A0ABV8WUR8_9BACI</name>
<organism evidence="1 2">
    <name type="scientific">Gracilibacillus xinjiangensis</name>
    <dbReference type="NCBI Taxonomy" id="1193282"/>
    <lineage>
        <taxon>Bacteria</taxon>
        <taxon>Bacillati</taxon>
        <taxon>Bacillota</taxon>
        <taxon>Bacilli</taxon>
        <taxon>Bacillales</taxon>
        <taxon>Bacillaceae</taxon>
        <taxon>Gracilibacillus</taxon>
    </lineage>
</organism>
<dbReference type="Proteomes" id="UP001595882">
    <property type="component" value="Unassembled WGS sequence"/>
</dbReference>